<dbReference type="Gene3D" id="1.20.1260.120">
    <property type="entry name" value="Protein of unknown function DUF2935"/>
    <property type="match status" value="1"/>
</dbReference>
<gene>
    <name evidence="1" type="ORF">MUO14_16580</name>
</gene>
<dbReference type="InterPro" id="IPR021328">
    <property type="entry name" value="CotB-like"/>
</dbReference>
<dbReference type="SUPFAM" id="SSF158430">
    <property type="entry name" value="Bacillus cereus metalloprotein-like"/>
    <property type="match status" value="1"/>
</dbReference>
<keyword evidence="2" id="KW-1185">Reference proteome</keyword>
<dbReference type="Pfam" id="PF11155">
    <property type="entry name" value="DUF2935"/>
    <property type="match status" value="1"/>
</dbReference>
<evidence type="ECO:0000313" key="2">
    <source>
        <dbReference type="Proteomes" id="UP000831880"/>
    </source>
</evidence>
<protein>
    <submittedName>
        <fullName evidence="1">DUF2935 domain-containing protein</fullName>
    </submittedName>
</protein>
<reference evidence="1 2" key="1">
    <citation type="submission" date="2022-04" db="EMBL/GenBank/DDBJ databases">
        <title>Halobacillus sp. isolated from saltern.</title>
        <authorList>
            <person name="Won M."/>
            <person name="Lee C.-M."/>
            <person name="Woen H.-Y."/>
            <person name="Kwon S.-W."/>
        </authorList>
    </citation>
    <scope>NUCLEOTIDE SEQUENCE [LARGE SCALE GENOMIC DNA]</scope>
    <source>
        <strain evidence="1 2">SSTM10-2</strain>
    </source>
</reference>
<accession>A0ABY4GW19</accession>
<dbReference type="RefSeq" id="WP_244751711.1">
    <property type="nucleotide sequence ID" value="NZ_CP095074.1"/>
</dbReference>
<dbReference type="Proteomes" id="UP000831880">
    <property type="component" value="Chromosome"/>
</dbReference>
<evidence type="ECO:0000313" key="1">
    <source>
        <dbReference type="EMBL" id="UOQ92100.1"/>
    </source>
</evidence>
<proteinExistence type="predicted"/>
<name>A0ABY4GW19_9BACI</name>
<organism evidence="1 2">
    <name type="scientific">Halobacillus shinanisalinarum</name>
    <dbReference type="NCBI Taxonomy" id="2932258"/>
    <lineage>
        <taxon>Bacteria</taxon>
        <taxon>Bacillati</taxon>
        <taxon>Bacillota</taxon>
        <taxon>Bacilli</taxon>
        <taxon>Bacillales</taxon>
        <taxon>Bacillaceae</taxon>
        <taxon>Halobacillus</taxon>
    </lineage>
</organism>
<dbReference type="EMBL" id="CP095074">
    <property type="protein sequence ID" value="UOQ92100.1"/>
    <property type="molecule type" value="Genomic_DNA"/>
</dbReference>
<sequence>MQYYYGNQMPLRVLDEAEFWKHQEEEHTVVIRELVRNLEQEYVESLKEWEKEFAQAHHRVIRYIETVNRSNGQVTVSLYQDLMQLVTFCLQQSQQFINFCQRLMEESEPISTNQTAKVVLNHIIVESEYFIGVAQTILYQR</sequence>